<dbReference type="RefSeq" id="XP_007509942.1">
    <property type="nucleotide sequence ID" value="XM_007509880.1"/>
</dbReference>
<dbReference type="EMBL" id="FO082267">
    <property type="protein sequence ID" value="CCO19057.1"/>
    <property type="molecule type" value="Genomic_DNA"/>
</dbReference>
<feature type="chain" id="PRO_5003917256" evidence="2">
    <location>
        <begin position="28"/>
        <end position="492"/>
    </location>
</feature>
<keyword evidence="2" id="KW-0732">Signal</keyword>
<gene>
    <name evidence="3" type="ordered locus">Bathy12g03240</name>
</gene>
<proteinExistence type="predicted"/>
<name>K8ELF0_9CHLO</name>
<dbReference type="KEGG" id="bpg:Bathy12g03240"/>
<organism evidence="3 4">
    <name type="scientific">Bathycoccus prasinos</name>
    <dbReference type="NCBI Taxonomy" id="41875"/>
    <lineage>
        <taxon>Eukaryota</taxon>
        <taxon>Viridiplantae</taxon>
        <taxon>Chlorophyta</taxon>
        <taxon>Mamiellophyceae</taxon>
        <taxon>Mamiellales</taxon>
        <taxon>Bathycoccaceae</taxon>
        <taxon>Bathycoccus</taxon>
    </lineage>
</organism>
<dbReference type="GeneID" id="19012532"/>
<evidence type="ECO:0000313" key="4">
    <source>
        <dbReference type="Proteomes" id="UP000198341"/>
    </source>
</evidence>
<protein>
    <submittedName>
        <fullName evidence="3">Uncharacterized protein</fullName>
    </submittedName>
</protein>
<feature type="signal peptide" evidence="2">
    <location>
        <begin position="1"/>
        <end position="27"/>
    </location>
</feature>
<evidence type="ECO:0000256" key="2">
    <source>
        <dbReference type="SAM" id="SignalP"/>
    </source>
</evidence>
<dbReference type="Proteomes" id="UP000198341">
    <property type="component" value="Chromosome 12"/>
</dbReference>
<feature type="region of interest" description="Disordered" evidence="1">
    <location>
        <begin position="152"/>
        <end position="193"/>
    </location>
</feature>
<dbReference type="AlphaFoldDB" id="K8ELF0"/>
<reference evidence="3 4" key="1">
    <citation type="submission" date="2011-10" db="EMBL/GenBank/DDBJ databases">
        <authorList>
            <person name="Genoscope - CEA"/>
        </authorList>
    </citation>
    <scope>NUCLEOTIDE SEQUENCE [LARGE SCALE GENOMIC DNA]</scope>
    <source>
        <strain evidence="3 4">RCC 1105</strain>
    </source>
</reference>
<evidence type="ECO:0000256" key="1">
    <source>
        <dbReference type="SAM" id="MobiDB-lite"/>
    </source>
</evidence>
<evidence type="ECO:0000313" key="3">
    <source>
        <dbReference type="EMBL" id="CCO19057.1"/>
    </source>
</evidence>
<keyword evidence="4" id="KW-1185">Reference proteome</keyword>
<accession>K8ELF0</accession>
<sequence length="492" mass="56951">MIPSVRKRRRLFILFFCVCVAFFSSSSFFCSSSSCASDDAFDFDGGVGGVYAVEEEEEQQQKRRRRILRTIVNEDEEKTRTMIPPKWARARNENDLETDRKYVLKNNGRGEENKTLTRRARAYANFENAFAEGSSSWKVKASKRMPAKTCAERKWITSESEDESTRRSTSGSTDIERTRNDENSAANRGGRSERRRNKQLGIVIVVCLENISTLLREIDCEKTNVYAYVKCAQHVAFDEDVEEKVDTCVTVIHSKITRRPEAKMHVEWIGHILANYDDEKLEPNLMFLKGVYRNKGQSNLEPAWVHMLESEEQTHLQDFSFACLMDQSIDFPTRSENFLDITDSEKLLCSMYERYACEKDTCNNFLGCSHSMFAASSERIRSLPKTEYAHLFDFLMNERSEYHIYTFEKAWSVILGCAKTYGEYSTRVKTLPLRVRCGRGEYGTFDVARILSPWWKEILTRQDGAKSPAITMAPCENRTKHFHDAWFPCGLW</sequence>
<dbReference type="PROSITE" id="PS51257">
    <property type="entry name" value="PROKAR_LIPOPROTEIN"/>
    <property type="match status" value="1"/>
</dbReference>